<evidence type="ECO:0000313" key="2">
    <source>
        <dbReference type="Proteomes" id="UP001151234"/>
    </source>
</evidence>
<comment type="caution">
    <text evidence="1">The sequence shown here is derived from an EMBL/GenBank/DDBJ whole genome shotgun (WGS) entry which is preliminary data.</text>
</comment>
<keyword evidence="2" id="KW-1185">Reference proteome</keyword>
<evidence type="ECO:0000313" key="1">
    <source>
        <dbReference type="EMBL" id="MDA5398329.1"/>
    </source>
</evidence>
<dbReference type="Proteomes" id="UP001151234">
    <property type="component" value="Unassembled WGS sequence"/>
</dbReference>
<gene>
    <name evidence="1" type="ORF">OQ273_07050</name>
</gene>
<proteinExistence type="predicted"/>
<name>A0A9X3UH34_9HYPH</name>
<accession>A0A9X3UH34</accession>
<protein>
    <submittedName>
        <fullName evidence="1">Uncharacterized protein</fullName>
    </submittedName>
</protein>
<dbReference type="AlphaFoldDB" id="A0A9X3UH34"/>
<reference evidence="1" key="1">
    <citation type="submission" date="2022-11" db="EMBL/GenBank/DDBJ databases">
        <title>Draft genome sequence of Hoeflea poritis E7-10 and Hoeflea prorocentri PM5-8, separated from scleractinian coral Porites lutea and marine dinoflagellate.</title>
        <authorList>
            <person name="Zhang G."/>
            <person name="Wei Q."/>
            <person name="Cai L."/>
        </authorList>
    </citation>
    <scope>NUCLEOTIDE SEQUENCE</scope>
    <source>
        <strain evidence="1">PM5-8</strain>
    </source>
</reference>
<sequence>MGTESMWTTDKTRRARISPRPLRVAYLVPSNPDHTLLDTIFDESMSRWGGRRTPVIITDGATIRDVEWTLLDLWDADIIYSYVTLEDQLHDRIAYCLSPYSIKVHPAVDELNDHRSYRPEADELRWALKSVSVLPQISRNQEIGGGSTILALDKERGSELGRDLIDSFGFLSNSMVDIRLSPYAKRLSFRQRGNERYAPRFNGDDVISYISDVEELENRLASDRQIHVPAQMSDMFCPYLNILQEYDTSWEEQLTIVVGDCAEDRILFWNAIHRYASLDTFRSNQIFRFDKSRFQHGLPPWIEQLCSGATNMRRLRGNGASHIRIVSSSVDAEQLKTISNNIKNSGHVMSSSDKMAAPDVFEPLSKTNPRTKYRHSHFLWQAWSWQHYRNTATVRIEQNEVDLPCTKPKHTEEFPLSPVTVGAWFCDLSIERTEDHSRFSNIIHRWMFPRRLALHNAIEVENHGQRHMALRPTLRPTERGELCLWDDPQWRRPVIRIPQDIDAFCRALRMQHPNTKAEYKSHHGKLPYARIDSVTVSDKGRDLLGVLKFFGNLHEAICFLTNPYLLLLISKLITVTVY</sequence>
<dbReference type="RefSeq" id="WP_267989761.1">
    <property type="nucleotide sequence ID" value="NZ_JAPJZI010000001.1"/>
</dbReference>
<organism evidence="1 2">
    <name type="scientific">Hoeflea prorocentri</name>
    <dbReference type="NCBI Taxonomy" id="1922333"/>
    <lineage>
        <taxon>Bacteria</taxon>
        <taxon>Pseudomonadati</taxon>
        <taxon>Pseudomonadota</taxon>
        <taxon>Alphaproteobacteria</taxon>
        <taxon>Hyphomicrobiales</taxon>
        <taxon>Rhizobiaceae</taxon>
        <taxon>Hoeflea</taxon>
    </lineage>
</organism>
<dbReference type="EMBL" id="JAPJZI010000001">
    <property type="protein sequence ID" value="MDA5398329.1"/>
    <property type="molecule type" value="Genomic_DNA"/>
</dbReference>